<dbReference type="OrthoDB" id="709278at2"/>
<dbReference type="RefSeq" id="WP_132223230.1">
    <property type="nucleotide sequence ID" value="NZ_SMGO01000002.1"/>
</dbReference>
<comment type="caution">
    <text evidence="2">The sequence shown here is derived from an EMBL/GenBank/DDBJ whole genome shotgun (WGS) entry which is preliminary data.</text>
</comment>
<protein>
    <submittedName>
        <fullName evidence="2">Uncharacterized protein</fullName>
    </submittedName>
</protein>
<proteinExistence type="predicted"/>
<evidence type="ECO:0000313" key="2">
    <source>
        <dbReference type="EMBL" id="TCK82933.1"/>
    </source>
</evidence>
<evidence type="ECO:0000313" key="3">
    <source>
        <dbReference type="Proteomes" id="UP000294616"/>
    </source>
</evidence>
<gene>
    <name evidence="2" type="ORF">C8N28_1520</name>
</gene>
<reference evidence="2 3" key="1">
    <citation type="submission" date="2019-03" db="EMBL/GenBank/DDBJ databases">
        <title>Genomic Encyclopedia of Archaeal and Bacterial Type Strains, Phase II (KMG-II): from individual species to whole genera.</title>
        <authorList>
            <person name="Goeker M."/>
        </authorList>
    </citation>
    <scope>NUCLEOTIDE SEQUENCE [LARGE SCALE GENOMIC DNA]</scope>
    <source>
        <strain evidence="2 3">DSM 22554</strain>
    </source>
</reference>
<dbReference type="Proteomes" id="UP000294616">
    <property type="component" value="Unassembled WGS sequence"/>
</dbReference>
<organism evidence="2 3">
    <name type="scientific">Albibacterium bauzanense</name>
    <dbReference type="NCBI Taxonomy" id="653929"/>
    <lineage>
        <taxon>Bacteria</taxon>
        <taxon>Pseudomonadati</taxon>
        <taxon>Bacteroidota</taxon>
        <taxon>Sphingobacteriia</taxon>
        <taxon>Sphingobacteriales</taxon>
        <taxon>Sphingobacteriaceae</taxon>
        <taxon>Albibacterium</taxon>
    </lineage>
</organism>
<keyword evidence="1" id="KW-0175">Coiled coil</keyword>
<sequence>MIANNRSIRNVEELRAEIARLKLLQKEQESYLSDQFILLQNKVESPIRFVNNLTSWFPKINHNVNAFGTTDSNADWLTNSLRVGLPFLFNKVLFRKAGFIKKALLLIATQKMAGGINQDKITKIIDKLTDIIRPKTKKANKGTKDYGIPPDSETY</sequence>
<accession>A0A4R1LZY0</accession>
<name>A0A4R1LZY0_9SPHI</name>
<dbReference type="EMBL" id="SMGO01000002">
    <property type="protein sequence ID" value="TCK82933.1"/>
    <property type="molecule type" value="Genomic_DNA"/>
</dbReference>
<keyword evidence="3" id="KW-1185">Reference proteome</keyword>
<feature type="coiled-coil region" evidence="1">
    <location>
        <begin position="4"/>
        <end position="31"/>
    </location>
</feature>
<dbReference type="AlphaFoldDB" id="A0A4R1LZY0"/>
<evidence type="ECO:0000256" key="1">
    <source>
        <dbReference type="SAM" id="Coils"/>
    </source>
</evidence>